<keyword evidence="3" id="KW-1185">Reference proteome</keyword>
<feature type="transmembrane region" description="Helical" evidence="1">
    <location>
        <begin position="20"/>
        <end position="42"/>
    </location>
</feature>
<protein>
    <submittedName>
        <fullName evidence="2">Uncharacterized protein</fullName>
    </submittedName>
</protein>
<sequence>MRVSILSTEWQTTQPSAAAWWGLPSKGLAVVLVHAVALWFVLSVPRPSHETAPPRPLEMRMLDAVVPPPGD</sequence>
<keyword evidence="1" id="KW-1133">Transmembrane helix</keyword>
<name>A0A368L707_9BURK</name>
<dbReference type="EMBL" id="QPGB01000001">
    <property type="protein sequence ID" value="RCS59433.1"/>
    <property type="molecule type" value="Genomic_DNA"/>
</dbReference>
<keyword evidence="1" id="KW-0472">Membrane</keyword>
<dbReference type="AlphaFoldDB" id="A0A368L707"/>
<evidence type="ECO:0000313" key="2">
    <source>
        <dbReference type="EMBL" id="RCS59433.1"/>
    </source>
</evidence>
<dbReference type="RefSeq" id="WP_114401583.1">
    <property type="nucleotide sequence ID" value="NZ_QPGB01000001.1"/>
</dbReference>
<gene>
    <name evidence="2" type="ORF">DU000_01500</name>
</gene>
<evidence type="ECO:0000313" key="3">
    <source>
        <dbReference type="Proteomes" id="UP000252357"/>
    </source>
</evidence>
<keyword evidence="1" id="KW-0812">Transmembrane</keyword>
<organism evidence="2 3">
    <name type="scientific">Parvibium lacunae</name>
    <dbReference type="NCBI Taxonomy" id="1888893"/>
    <lineage>
        <taxon>Bacteria</taxon>
        <taxon>Pseudomonadati</taxon>
        <taxon>Pseudomonadota</taxon>
        <taxon>Betaproteobacteria</taxon>
        <taxon>Burkholderiales</taxon>
        <taxon>Alcaligenaceae</taxon>
        <taxon>Parvibium</taxon>
    </lineage>
</organism>
<accession>A0A368L707</accession>
<reference evidence="2 3" key="1">
    <citation type="journal article" date="2018" name="Int. J. Syst. Evol. Microbiol.">
        <title>Parvibium lacunae gen. nov., sp. nov., a new member of the family Alcaligenaceae isolated from a freshwater pond.</title>
        <authorList>
            <person name="Chen W.M."/>
            <person name="Xie P.B."/>
            <person name="Hsu M.Y."/>
            <person name="Sheu S.Y."/>
        </authorList>
    </citation>
    <scope>NUCLEOTIDE SEQUENCE [LARGE SCALE GENOMIC DNA]</scope>
    <source>
        <strain evidence="2 3">KMB9</strain>
    </source>
</reference>
<comment type="caution">
    <text evidence="2">The sequence shown here is derived from an EMBL/GenBank/DDBJ whole genome shotgun (WGS) entry which is preliminary data.</text>
</comment>
<proteinExistence type="predicted"/>
<evidence type="ECO:0000256" key="1">
    <source>
        <dbReference type="SAM" id="Phobius"/>
    </source>
</evidence>
<dbReference type="Proteomes" id="UP000252357">
    <property type="component" value="Unassembled WGS sequence"/>
</dbReference>